<reference evidence="1" key="1">
    <citation type="submission" date="2016-08" db="EMBL/GenBank/DDBJ databases">
        <authorList>
            <person name="Ngugi D.K."/>
            <person name="Miyake S."/>
            <person name="Stingl U."/>
        </authorList>
    </citation>
    <scope>NUCLEOTIDE SEQUENCE</scope>
    <source>
        <strain evidence="1">SCG-D08WGA-EpuloA1</strain>
    </source>
</reference>
<dbReference type="EMBL" id="LJHD01000261">
    <property type="protein sequence ID" value="ONI39500.1"/>
    <property type="molecule type" value="Genomic_DNA"/>
</dbReference>
<keyword evidence="2" id="KW-1185">Reference proteome</keyword>
<evidence type="ECO:0000313" key="1">
    <source>
        <dbReference type="EMBL" id="ONI39500.1"/>
    </source>
</evidence>
<proteinExistence type="predicted"/>
<comment type="caution">
    <text evidence="1">The sequence shown here is derived from an EMBL/GenBank/DDBJ whole genome shotgun (WGS) entry which is preliminary data.</text>
</comment>
<protein>
    <submittedName>
        <fullName evidence="1">Uncharacterized protein</fullName>
    </submittedName>
</protein>
<evidence type="ECO:0000313" key="2">
    <source>
        <dbReference type="Proteomes" id="UP000188637"/>
    </source>
</evidence>
<name>A0ACC8XAZ0_9FIRM</name>
<accession>A0ACC8XAZ0</accession>
<sequence length="91" mass="10476">MLSALPVTSREVITSKFTFMYLLSFTLGTIFMIPAGIVWLSTTTDNMLFFMILTFGQMAIFIVLPVIYSILQQYKEFILMLDFRSLIGIMK</sequence>
<organism evidence="1 2">
    <name type="scientific">Candidatus Epulonipiscium fishelsonii</name>
    <dbReference type="NCBI Taxonomy" id="77094"/>
    <lineage>
        <taxon>Bacteria</taxon>
        <taxon>Bacillati</taxon>
        <taxon>Bacillota</taxon>
        <taxon>Clostridia</taxon>
        <taxon>Lachnospirales</taxon>
        <taxon>Lachnospiraceae</taxon>
        <taxon>Candidatus Epulonipiscium</taxon>
    </lineage>
</organism>
<dbReference type="Proteomes" id="UP000188637">
    <property type="component" value="Unassembled WGS sequence"/>
</dbReference>
<gene>
    <name evidence="1" type="ORF">AN640_01770</name>
</gene>